<evidence type="ECO:0000313" key="4">
    <source>
        <dbReference type="Proteomes" id="UP000014760"/>
    </source>
</evidence>
<accession>R7V4E3</accession>
<keyword evidence="1" id="KW-0472">Membrane</keyword>
<keyword evidence="1" id="KW-1133">Transmembrane helix</keyword>
<protein>
    <submittedName>
        <fullName evidence="2 3">Uncharacterized protein</fullName>
    </submittedName>
</protein>
<dbReference type="Proteomes" id="UP000014760">
    <property type="component" value="Unassembled WGS sequence"/>
</dbReference>
<feature type="transmembrane region" description="Helical" evidence="1">
    <location>
        <begin position="86"/>
        <end position="108"/>
    </location>
</feature>
<gene>
    <name evidence="2" type="ORF">CAPTEDRAFT_190270</name>
</gene>
<dbReference type="EnsemblMetazoa" id="CapteT190270">
    <property type="protein sequence ID" value="CapteP190270"/>
    <property type="gene ID" value="CapteG190270"/>
</dbReference>
<proteinExistence type="predicted"/>
<name>R7V4E3_CAPTE</name>
<keyword evidence="1" id="KW-0812">Transmembrane</keyword>
<dbReference type="HOGENOM" id="CLU_1236080_0_0_1"/>
<dbReference type="AlphaFoldDB" id="R7V4E3"/>
<reference evidence="3" key="3">
    <citation type="submission" date="2015-06" db="UniProtKB">
        <authorList>
            <consortium name="EnsemblMetazoa"/>
        </authorList>
    </citation>
    <scope>IDENTIFICATION</scope>
</reference>
<sequence>MTCNSKLKRRKKREHPRTIYMHEGQLICISAFKFIHGLETDRGAEEPALDMSQQAFRSLLSANASICRLRDTIIFILHHMQCSRTIIVLNTLLVLYSAIVALGLLRAITSANAHKKKISQDKATQTGRELMEDLPRILDVLKGAECPGSQRKYSNVVIRKCDLCKCCYQRHQRRKYSQRGLQVIVGNVEPEIEAAVFGLLPGNHNSKGHRDVHPNCSLSANEDQ</sequence>
<keyword evidence="4" id="KW-1185">Reference proteome</keyword>
<reference evidence="2 4" key="2">
    <citation type="journal article" date="2013" name="Nature">
        <title>Insights into bilaterian evolution from three spiralian genomes.</title>
        <authorList>
            <person name="Simakov O."/>
            <person name="Marletaz F."/>
            <person name="Cho S.J."/>
            <person name="Edsinger-Gonzales E."/>
            <person name="Havlak P."/>
            <person name="Hellsten U."/>
            <person name="Kuo D.H."/>
            <person name="Larsson T."/>
            <person name="Lv J."/>
            <person name="Arendt D."/>
            <person name="Savage R."/>
            <person name="Osoegawa K."/>
            <person name="de Jong P."/>
            <person name="Grimwood J."/>
            <person name="Chapman J.A."/>
            <person name="Shapiro H."/>
            <person name="Aerts A."/>
            <person name="Otillar R.P."/>
            <person name="Terry A.Y."/>
            <person name="Boore J.L."/>
            <person name="Grigoriev I.V."/>
            <person name="Lindberg D.R."/>
            <person name="Seaver E.C."/>
            <person name="Weisblat D.A."/>
            <person name="Putnam N.H."/>
            <person name="Rokhsar D.S."/>
        </authorList>
    </citation>
    <scope>NUCLEOTIDE SEQUENCE</scope>
    <source>
        <strain evidence="2 4">I ESC-2004</strain>
    </source>
</reference>
<evidence type="ECO:0000313" key="2">
    <source>
        <dbReference type="EMBL" id="ELU13693.1"/>
    </source>
</evidence>
<reference evidence="4" key="1">
    <citation type="submission" date="2012-12" db="EMBL/GenBank/DDBJ databases">
        <authorList>
            <person name="Hellsten U."/>
            <person name="Grimwood J."/>
            <person name="Chapman J.A."/>
            <person name="Shapiro H."/>
            <person name="Aerts A."/>
            <person name="Otillar R.P."/>
            <person name="Terry A.Y."/>
            <person name="Boore J.L."/>
            <person name="Simakov O."/>
            <person name="Marletaz F."/>
            <person name="Cho S.-J."/>
            <person name="Edsinger-Gonzales E."/>
            <person name="Havlak P."/>
            <person name="Kuo D.-H."/>
            <person name="Larsson T."/>
            <person name="Lv J."/>
            <person name="Arendt D."/>
            <person name="Savage R."/>
            <person name="Osoegawa K."/>
            <person name="de Jong P."/>
            <person name="Lindberg D.R."/>
            <person name="Seaver E.C."/>
            <person name="Weisblat D.A."/>
            <person name="Putnam N.H."/>
            <person name="Grigoriev I.V."/>
            <person name="Rokhsar D.S."/>
        </authorList>
    </citation>
    <scope>NUCLEOTIDE SEQUENCE</scope>
    <source>
        <strain evidence="4">I ESC-2004</strain>
    </source>
</reference>
<dbReference type="EMBL" id="AMQN01000740">
    <property type="status" value="NOT_ANNOTATED_CDS"/>
    <property type="molecule type" value="Genomic_DNA"/>
</dbReference>
<evidence type="ECO:0000313" key="3">
    <source>
        <dbReference type="EnsemblMetazoa" id="CapteP190270"/>
    </source>
</evidence>
<dbReference type="EMBL" id="KB295062">
    <property type="protein sequence ID" value="ELU13693.1"/>
    <property type="molecule type" value="Genomic_DNA"/>
</dbReference>
<dbReference type="EMBL" id="AMQN01000741">
    <property type="status" value="NOT_ANNOTATED_CDS"/>
    <property type="molecule type" value="Genomic_DNA"/>
</dbReference>
<dbReference type="EMBL" id="AMQN01000739">
    <property type="status" value="NOT_ANNOTATED_CDS"/>
    <property type="molecule type" value="Genomic_DNA"/>
</dbReference>
<evidence type="ECO:0000256" key="1">
    <source>
        <dbReference type="SAM" id="Phobius"/>
    </source>
</evidence>
<organism evidence="2">
    <name type="scientific">Capitella teleta</name>
    <name type="common">Polychaete worm</name>
    <dbReference type="NCBI Taxonomy" id="283909"/>
    <lineage>
        <taxon>Eukaryota</taxon>
        <taxon>Metazoa</taxon>
        <taxon>Spiralia</taxon>
        <taxon>Lophotrochozoa</taxon>
        <taxon>Annelida</taxon>
        <taxon>Polychaeta</taxon>
        <taxon>Sedentaria</taxon>
        <taxon>Scolecida</taxon>
        <taxon>Capitellidae</taxon>
        <taxon>Capitella</taxon>
    </lineage>
</organism>